<dbReference type="Proteomes" id="UP000008820">
    <property type="component" value="Chromosome 2"/>
</dbReference>
<evidence type="ECO:0000313" key="2">
    <source>
        <dbReference type="EnsemblMetazoa" id="AAEL021011-PA"/>
    </source>
</evidence>
<evidence type="ECO:0000313" key="3">
    <source>
        <dbReference type="Proteomes" id="UP000008820"/>
    </source>
</evidence>
<keyword evidence="3" id="KW-1185">Reference proteome</keyword>
<reference evidence="2" key="2">
    <citation type="submission" date="2020-05" db="UniProtKB">
        <authorList>
            <consortium name="EnsemblMetazoa"/>
        </authorList>
    </citation>
    <scope>IDENTIFICATION</scope>
    <source>
        <strain evidence="2">LVP_AGWG</strain>
    </source>
</reference>
<accession>A0A6I8TZV7</accession>
<protein>
    <submittedName>
        <fullName evidence="2">Uncharacterized protein</fullName>
    </submittedName>
</protein>
<evidence type="ECO:0000256" key="1">
    <source>
        <dbReference type="SAM" id="MobiDB-lite"/>
    </source>
</evidence>
<reference evidence="2 3" key="1">
    <citation type="submission" date="2017-06" db="EMBL/GenBank/DDBJ databases">
        <title>Aedes aegypti genome working group (AGWG) sequencing and assembly.</title>
        <authorList>
            <consortium name="Aedes aegypti Genome Working Group (AGWG)"/>
            <person name="Matthews B.J."/>
        </authorList>
    </citation>
    <scope>NUCLEOTIDE SEQUENCE [LARGE SCALE GENOMIC DNA]</scope>
    <source>
        <strain evidence="2 3">LVP_AGWG</strain>
    </source>
</reference>
<dbReference type="InParanoid" id="A0A6I8TZV7"/>
<proteinExistence type="predicted"/>
<organism evidence="2 3">
    <name type="scientific">Aedes aegypti</name>
    <name type="common">Yellowfever mosquito</name>
    <name type="synonym">Culex aegypti</name>
    <dbReference type="NCBI Taxonomy" id="7159"/>
    <lineage>
        <taxon>Eukaryota</taxon>
        <taxon>Metazoa</taxon>
        <taxon>Ecdysozoa</taxon>
        <taxon>Arthropoda</taxon>
        <taxon>Hexapoda</taxon>
        <taxon>Insecta</taxon>
        <taxon>Pterygota</taxon>
        <taxon>Neoptera</taxon>
        <taxon>Endopterygota</taxon>
        <taxon>Diptera</taxon>
        <taxon>Nematocera</taxon>
        <taxon>Culicoidea</taxon>
        <taxon>Culicidae</taxon>
        <taxon>Culicinae</taxon>
        <taxon>Aedini</taxon>
        <taxon>Aedes</taxon>
        <taxon>Stegomyia</taxon>
    </lineage>
</organism>
<feature type="compositionally biased region" description="Polar residues" evidence="1">
    <location>
        <begin position="30"/>
        <end position="54"/>
    </location>
</feature>
<sequence length="286" mass="32459">MCSLFVSNCMKLLIQLERKGGNKRHRDTNQRPQTKVPMQTQRNRPASEDGSFNSEFYDISDDDLDSTSYDSDLEGLDEEEENELYDSMEEHSGESSGLMDYTHSTDPMDITDLDKESIGAVTEKKTTKATKEIDFSQSMDTISCGDTVSSDMSIDPDWISTDDEEAIEEYLVYREARRQQSNEQCTVQRELEDYEDIDAINIRYWIQGSVATNGKPNTMTSSAGPAALIDMRRVVLPAHEMLRNYFRSTEPSRVVGKSKENVYVGKNMVANRVKGKSNRMALSEKN</sequence>
<dbReference type="OrthoDB" id="7767893at2759"/>
<name>A0A6I8TZV7_AEDAE</name>
<dbReference type="EnsemblMetazoa" id="AAEL021011-RA">
    <property type="protein sequence ID" value="AAEL021011-PA"/>
    <property type="gene ID" value="AAEL021011"/>
</dbReference>
<feature type="region of interest" description="Disordered" evidence="1">
    <location>
        <begin position="19"/>
        <end position="84"/>
    </location>
</feature>
<dbReference type="AlphaFoldDB" id="A0A6I8TZV7"/>
<feature type="compositionally biased region" description="Acidic residues" evidence="1">
    <location>
        <begin position="58"/>
        <end position="84"/>
    </location>
</feature>
<gene>
    <name evidence="2" type="primary">110675929</name>
</gene>